<sequence>MSVKVKFWGVRGSVPSPITADVVEKKVRNALKLYAERADTSLDSPAEIIDAVIADLKRQQPFTYGGNTSCVEVRDGKNTFILDMGTGLRPFGDSLFPEISKNKGISVHFITSHVHWDHIQGLPFFGPLYQNKETGILNTWFFLGGTRWQKTAIECLRGQMDPPTFPVEWGEIKTLTHRIAYRGVHNGLVFPVSDGPTLTFRKLSHPQETYGVRFEFPGGPVIVYATDNEPNDPREPEPNLLTLAKDADVLIIDCQYTRGQYSGLPAEGGVSRRNWGHSYPEAVAETALQAKAKHVVLFHHDPASSDEKITEMRAHTEKLIRDGGGTQQVTAAWEGLELTV</sequence>
<accession>A0A1G2DA65</accession>
<dbReference type="InterPro" id="IPR001279">
    <property type="entry name" value="Metallo-B-lactamas"/>
</dbReference>
<dbReference type="SUPFAM" id="SSF56281">
    <property type="entry name" value="Metallo-hydrolase/oxidoreductase"/>
    <property type="match status" value="1"/>
</dbReference>
<evidence type="ECO:0000313" key="3">
    <source>
        <dbReference type="Proteomes" id="UP000178099"/>
    </source>
</evidence>
<reference evidence="2 3" key="1">
    <citation type="journal article" date="2016" name="Nat. Commun.">
        <title>Thousands of microbial genomes shed light on interconnected biogeochemical processes in an aquifer system.</title>
        <authorList>
            <person name="Anantharaman K."/>
            <person name="Brown C.T."/>
            <person name="Hug L.A."/>
            <person name="Sharon I."/>
            <person name="Castelle C.J."/>
            <person name="Probst A.J."/>
            <person name="Thomas B.C."/>
            <person name="Singh A."/>
            <person name="Wilkins M.J."/>
            <person name="Karaoz U."/>
            <person name="Brodie E.L."/>
            <person name="Williams K.H."/>
            <person name="Hubbard S.S."/>
            <person name="Banfield J.F."/>
        </authorList>
    </citation>
    <scope>NUCLEOTIDE SEQUENCE [LARGE SCALE GENOMIC DNA]</scope>
</reference>
<dbReference type="CDD" id="cd07715">
    <property type="entry name" value="TaR3-like_MBL-fold"/>
    <property type="match status" value="1"/>
</dbReference>
<dbReference type="AlphaFoldDB" id="A0A1G2DA65"/>
<comment type="caution">
    <text evidence="2">The sequence shown here is derived from an EMBL/GenBank/DDBJ whole genome shotgun (WGS) entry which is preliminary data.</text>
</comment>
<evidence type="ECO:0000259" key="1">
    <source>
        <dbReference type="Pfam" id="PF12706"/>
    </source>
</evidence>
<gene>
    <name evidence="2" type="ORF">A3D67_01040</name>
</gene>
<dbReference type="Pfam" id="PF12706">
    <property type="entry name" value="Lactamase_B_2"/>
    <property type="match status" value="1"/>
</dbReference>
<evidence type="ECO:0000313" key="2">
    <source>
        <dbReference type="EMBL" id="OGZ09648.1"/>
    </source>
</evidence>
<dbReference type="InterPro" id="IPR036866">
    <property type="entry name" value="RibonucZ/Hydroxyglut_hydro"/>
</dbReference>
<dbReference type="EMBL" id="MHLN01000048">
    <property type="protein sequence ID" value="OGZ09648.1"/>
    <property type="molecule type" value="Genomic_DNA"/>
</dbReference>
<dbReference type="PANTHER" id="PTHR42663">
    <property type="entry name" value="HYDROLASE C777.06C-RELATED-RELATED"/>
    <property type="match status" value="1"/>
</dbReference>
<proteinExistence type="predicted"/>
<dbReference type="Proteomes" id="UP000178099">
    <property type="component" value="Unassembled WGS sequence"/>
</dbReference>
<dbReference type="PANTHER" id="PTHR42663:SF4">
    <property type="entry name" value="SLL1036 PROTEIN"/>
    <property type="match status" value="1"/>
</dbReference>
<organism evidence="2 3">
    <name type="scientific">Candidatus Lloydbacteria bacterium RIFCSPHIGHO2_02_FULL_51_22</name>
    <dbReference type="NCBI Taxonomy" id="1798663"/>
    <lineage>
        <taxon>Bacteria</taxon>
        <taxon>Candidatus Lloydiibacteriota</taxon>
    </lineage>
</organism>
<dbReference type="Gene3D" id="3.60.15.10">
    <property type="entry name" value="Ribonuclease Z/Hydroxyacylglutathione hydrolase-like"/>
    <property type="match status" value="1"/>
</dbReference>
<feature type="domain" description="Metallo-beta-lactamase" evidence="1">
    <location>
        <begin position="110"/>
        <end position="300"/>
    </location>
</feature>
<protein>
    <recommendedName>
        <fullName evidence="1">Metallo-beta-lactamase domain-containing protein</fullName>
    </recommendedName>
</protein>
<name>A0A1G2DA65_9BACT</name>